<feature type="domain" description="Phosphatidic acid phosphatase type 2/haloperoxidase" evidence="2">
    <location>
        <begin position="56"/>
        <end position="169"/>
    </location>
</feature>
<comment type="caution">
    <text evidence="3">The sequence shown here is derived from an EMBL/GenBank/DDBJ whole genome shotgun (WGS) entry which is preliminary data.</text>
</comment>
<dbReference type="PANTHER" id="PTHR14969:SF13">
    <property type="entry name" value="AT30094P"/>
    <property type="match status" value="1"/>
</dbReference>
<protein>
    <recommendedName>
        <fullName evidence="2">Phosphatidic acid phosphatase type 2/haloperoxidase domain-containing protein</fullName>
    </recommendedName>
</protein>
<dbReference type="Pfam" id="PF01569">
    <property type="entry name" value="PAP2"/>
    <property type="match status" value="1"/>
</dbReference>
<evidence type="ECO:0000313" key="3">
    <source>
        <dbReference type="EMBL" id="PIU73251.1"/>
    </source>
</evidence>
<dbReference type="InterPro" id="IPR036938">
    <property type="entry name" value="PAP2/HPO_sf"/>
</dbReference>
<keyword evidence="1" id="KW-0812">Transmembrane</keyword>
<keyword evidence="1" id="KW-1133">Transmembrane helix</keyword>
<feature type="transmembrane region" description="Helical" evidence="1">
    <location>
        <begin position="54"/>
        <end position="72"/>
    </location>
</feature>
<dbReference type="PANTHER" id="PTHR14969">
    <property type="entry name" value="SPHINGOSINE-1-PHOSPHATE PHOSPHOHYDROLASE"/>
    <property type="match status" value="1"/>
</dbReference>
<gene>
    <name evidence="3" type="ORF">COS78_03245</name>
</gene>
<feature type="transmembrane region" description="Helical" evidence="1">
    <location>
        <begin position="151"/>
        <end position="170"/>
    </location>
</feature>
<keyword evidence="1" id="KW-0472">Membrane</keyword>
<feature type="transmembrane region" description="Helical" evidence="1">
    <location>
        <begin position="27"/>
        <end position="48"/>
    </location>
</feature>
<feature type="transmembrane region" description="Helical" evidence="1">
    <location>
        <begin position="127"/>
        <end position="145"/>
    </location>
</feature>
<dbReference type="EMBL" id="PEWA01000044">
    <property type="protein sequence ID" value="PIU73251.1"/>
    <property type="molecule type" value="Genomic_DNA"/>
</dbReference>
<dbReference type="InterPro" id="IPR000326">
    <property type="entry name" value="PAP2/HPO"/>
</dbReference>
<evidence type="ECO:0000256" key="1">
    <source>
        <dbReference type="SAM" id="Phobius"/>
    </source>
</evidence>
<name>A0A2M7ARL8_9BACT</name>
<dbReference type="Gene3D" id="1.20.144.10">
    <property type="entry name" value="Phosphatidic acid phosphatase type 2/haloperoxidase"/>
    <property type="match status" value="1"/>
</dbReference>
<organism evidence="3 4">
    <name type="scientific">Candidatus Shapirobacteria bacterium CG06_land_8_20_14_3_00_40_12</name>
    <dbReference type="NCBI Taxonomy" id="1974881"/>
    <lineage>
        <taxon>Bacteria</taxon>
        <taxon>Candidatus Shapironibacteriota</taxon>
    </lineage>
</organism>
<reference evidence="4" key="1">
    <citation type="submission" date="2017-09" db="EMBL/GenBank/DDBJ databases">
        <title>Depth-based differentiation of microbial function through sediment-hosted aquifers and enrichment of novel symbionts in the deep terrestrial subsurface.</title>
        <authorList>
            <person name="Probst A.J."/>
            <person name="Ladd B."/>
            <person name="Jarett J.K."/>
            <person name="Geller-Mcgrath D.E."/>
            <person name="Sieber C.M.K."/>
            <person name="Emerson J.B."/>
            <person name="Anantharaman K."/>
            <person name="Thomas B.C."/>
            <person name="Malmstrom R."/>
            <person name="Stieglmeier M."/>
            <person name="Klingl A."/>
            <person name="Woyke T."/>
            <person name="Ryan C.M."/>
            <person name="Banfield J.F."/>
        </authorList>
    </citation>
    <scope>NUCLEOTIDE SEQUENCE [LARGE SCALE GENOMIC DNA]</scope>
</reference>
<dbReference type="Proteomes" id="UP000231407">
    <property type="component" value="Unassembled WGS sequence"/>
</dbReference>
<evidence type="ECO:0000313" key="4">
    <source>
        <dbReference type="Proteomes" id="UP000231407"/>
    </source>
</evidence>
<dbReference type="GO" id="GO:0042392">
    <property type="term" value="F:sphingosine-1-phosphate phosphatase activity"/>
    <property type="evidence" value="ECO:0007669"/>
    <property type="project" value="TreeGrafter"/>
</dbReference>
<dbReference type="CDD" id="cd01610">
    <property type="entry name" value="PAP2_like"/>
    <property type="match status" value="1"/>
</dbReference>
<sequence>MKKYPILFWQPKLDFLKLLESSPCGKIILIIFNYAIWIFFLYLFVLLVGHNPNIFWQLLVATLIAEVVERLIKKKVYWRRPMFVRHDVTPVGLVDRWYQSGAFPSGHTIKATFFFLFLFQYPVFNHYHYLLVVFPLLFFRVLVGFHYPVDIFGGVAIGILMWLSSFKIMVPTFAVNLIKIIYDFVFGRL</sequence>
<accession>A0A2M7ARL8</accession>
<evidence type="ECO:0000259" key="2">
    <source>
        <dbReference type="Pfam" id="PF01569"/>
    </source>
</evidence>
<proteinExistence type="predicted"/>
<dbReference type="AlphaFoldDB" id="A0A2M7ARL8"/>
<dbReference type="SUPFAM" id="SSF48317">
    <property type="entry name" value="Acid phosphatase/Vanadium-dependent haloperoxidase"/>
    <property type="match status" value="1"/>
</dbReference>